<evidence type="ECO:0000256" key="2">
    <source>
        <dbReference type="ARBA" id="ARBA00022692"/>
    </source>
</evidence>
<dbReference type="EMBL" id="JBCLYO010000008">
    <property type="protein sequence ID" value="KAL0086490.1"/>
    <property type="molecule type" value="Genomic_DNA"/>
</dbReference>
<accession>A0ABR3B0P1</accession>
<comment type="subcellular location">
    <subcellularLocation>
        <location evidence="1">Membrane</location>
    </subcellularLocation>
</comment>
<evidence type="ECO:0000259" key="8">
    <source>
        <dbReference type="PROSITE" id="PS51778"/>
    </source>
</evidence>
<proteinExistence type="predicted"/>
<feature type="transmembrane region" description="Helical" evidence="6">
    <location>
        <begin position="841"/>
        <end position="860"/>
    </location>
</feature>
<keyword evidence="2 6" id="KW-0812">Transmembrane</keyword>
<sequence length="1003" mass="113604">MSGEHVVRIIKFRSLLEHCLVERFSAATTAHKEFDVDRQMWDNLDTILVSWRQWLVDDKRTCIYQLKKHELAREKLEMEYLSEIEPFRQLEYYGDSEVTLATQEKHATQAPPSLSDDHQSSSKWGYLFVRSSTHSTWTRKWFFLHNGYIGFCSTSIKNKEGNTVTLDERIPVLMCTIQPLKDADRRFCFEISCQKITYIAQAERKQDVQSWIDAFETSRSVLIRRNSIPPRRASSDGSHRSITSQSDSDSMPSRSPGVVSANLDKIGTSNVSLVMLSTSFEFEYISLSESISLTPLLVWGAASSQIRMTNSLTNQLFPLWGIPWTIAFMTVQFLSNTDTSSAPSSKLLTEKEVIWPIRPKDVVETRKVNIVDYAPQLEVHNQGLRSLFSGVAESEVVLDVFVCSLRKKPTESDFKSPTSPTSPVVNSLLSQITTAYQSSSSELGFAYTGRAFVTQETFWFYSTILMTCIHTVAVRLQDIKEVRVVKDLVLSSEEDNQNGFSCCALVIELVDETKGPVTFSSIVSDIDSIANKLRFMVSNAKAKVNIYAVKVLIFSFLINSRTGNIRNGINSLRSKQSEALGTTLSLTKKVLKRDRSTKAPNTLTVETKKPIPPPVDPDALPPSIKTPTSPCSCECSDHLDRLESECEFPISAKRLFELMFSDKYNGAPTDGGVWKAKNESVDGHDLRVTNWGQEDDKTTRTLKYIMPVTNPIVRLKEAEVVENQVIIKQDPYLCYVVQISTKTAALPYADAFIPSVRYCITWVGPSKCKLACYMGVAWVKSVMLRSVITRAALKAMGESVCLFVDILREEADKPKTKSSVKLRRKAKKDEFTAGWGSKVPLLSMVALVSGALLLWIWLIGTNNSMKTNNRSIRVISKAVYLKDLETGVLENHMLPPYSKAESFQKFLKQKRTDDISTVQHQWFSGKNYKMAIELDSSRERIAVMRHDVLTIFRMLNKVDTQLLENEYMNWLMDNRQKCKKQSSNAYDLVQCDHIDAQLLEFNE</sequence>
<name>A0ABR3B0P1_PHYBL</name>
<dbReference type="PANTHER" id="PTHR23319">
    <property type="entry name" value="GRAM DOMAIN CONTAINING 1B, ISOFORM E"/>
    <property type="match status" value="1"/>
</dbReference>
<feature type="domain" description="PH" evidence="7">
    <location>
        <begin position="120"/>
        <end position="220"/>
    </location>
</feature>
<evidence type="ECO:0000256" key="6">
    <source>
        <dbReference type="SAM" id="Phobius"/>
    </source>
</evidence>
<dbReference type="PANTHER" id="PTHR23319:SF4">
    <property type="entry name" value="GRAM DOMAIN CONTAINING 1B, ISOFORM E"/>
    <property type="match status" value="1"/>
</dbReference>
<evidence type="ECO:0000256" key="1">
    <source>
        <dbReference type="ARBA" id="ARBA00004370"/>
    </source>
</evidence>
<evidence type="ECO:0000256" key="5">
    <source>
        <dbReference type="SAM" id="MobiDB-lite"/>
    </source>
</evidence>
<dbReference type="InterPro" id="IPR051482">
    <property type="entry name" value="Cholesterol_transport"/>
</dbReference>
<dbReference type="PROSITE" id="PS51778">
    <property type="entry name" value="VAST"/>
    <property type="match status" value="1"/>
</dbReference>
<dbReference type="SUPFAM" id="SSF50729">
    <property type="entry name" value="PH domain-like"/>
    <property type="match status" value="1"/>
</dbReference>
<evidence type="ECO:0000256" key="3">
    <source>
        <dbReference type="ARBA" id="ARBA00022989"/>
    </source>
</evidence>
<keyword evidence="3 6" id="KW-1133">Transmembrane helix</keyword>
<feature type="domain" description="VASt" evidence="8">
    <location>
        <begin position="639"/>
        <end position="815"/>
    </location>
</feature>
<keyword evidence="10" id="KW-1185">Reference proteome</keyword>
<feature type="compositionally biased region" description="Low complexity" evidence="5">
    <location>
        <begin position="240"/>
        <end position="256"/>
    </location>
</feature>
<dbReference type="Pfam" id="PF00169">
    <property type="entry name" value="PH"/>
    <property type="match status" value="1"/>
</dbReference>
<protein>
    <recommendedName>
        <fullName evidence="11">Autophagy-related protein 26</fullName>
    </recommendedName>
</protein>
<dbReference type="PROSITE" id="PS50003">
    <property type="entry name" value="PH_DOMAIN"/>
    <property type="match status" value="1"/>
</dbReference>
<organism evidence="9 10">
    <name type="scientific">Phycomyces blakesleeanus</name>
    <dbReference type="NCBI Taxonomy" id="4837"/>
    <lineage>
        <taxon>Eukaryota</taxon>
        <taxon>Fungi</taxon>
        <taxon>Fungi incertae sedis</taxon>
        <taxon>Mucoromycota</taxon>
        <taxon>Mucoromycotina</taxon>
        <taxon>Mucoromycetes</taxon>
        <taxon>Mucorales</taxon>
        <taxon>Phycomycetaceae</taxon>
        <taxon>Phycomyces</taxon>
    </lineage>
</organism>
<feature type="compositionally biased region" description="Pro residues" evidence="5">
    <location>
        <begin position="610"/>
        <end position="620"/>
    </location>
</feature>
<dbReference type="InterPro" id="IPR011993">
    <property type="entry name" value="PH-like_dom_sf"/>
</dbReference>
<evidence type="ECO:0000256" key="4">
    <source>
        <dbReference type="ARBA" id="ARBA00023136"/>
    </source>
</evidence>
<dbReference type="Proteomes" id="UP001448207">
    <property type="component" value="Unassembled WGS sequence"/>
</dbReference>
<keyword evidence="4 6" id="KW-0472">Membrane</keyword>
<feature type="region of interest" description="Disordered" evidence="5">
    <location>
        <begin position="595"/>
        <end position="622"/>
    </location>
</feature>
<evidence type="ECO:0008006" key="11">
    <source>
        <dbReference type="Google" id="ProtNLM"/>
    </source>
</evidence>
<gene>
    <name evidence="9" type="ORF">J3Q64DRAFT_1639096</name>
</gene>
<dbReference type="InterPro" id="IPR001849">
    <property type="entry name" value="PH_domain"/>
</dbReference>
<feature type="region of interest" description="Disordered" evidence="5">
    <location>
        <begin position="229"/>
        <end position="259"/>
    </location>
</feature>
<reference evidence="9 10" key="1">
    <citation type="submission" date="2024-04" db="EMBL/GenBank/DDBJ databases">
        <title>Symmetric and asymmetric DNA N6-adenine methylation regulates different biological responses in Mucorales.</title>
        <authorList>
            <consortium name="Lawrence Berkeley National Laboratory"/>
            <person name="Lax C."/>
            <person name="Mondo S.J."/>
            <person name="Osorio-Concepcion M."/>
            <person name="Muszewska A."/>
            <person name="Corrochano-Luque M."/>
            <person name="Gutierrez G."/>
            <person name="Riley R."/>
            <person name="Lipzen A."/>
            <person name="Guo J."/>
            <person name="Hundley H."/>
            <person name="Amirebrahimi M."/>
            <person name="Ng V."/>
            <person name="Lorenzo-Gutierrez D."/>
            <person name="Binder U."/>
            <person name="Yang J."/>
            <person name="Song Y."/>
            <person name="Canovas D."/>
            <person name="Navarro E."/>
            <person name="Freitag M."/>
            <person name="Gabaldon T."/>
            <person name="Grigoriev I.V."/>
            <person name="Corrochano L.M."/>
            <person name="Nicolas F.E."/>
            <person name="Garre V."/>
        </authorList>
    </citation>
    <scope>NUCLEOTIDE SEQUENCE [LARGE SCALE GENOMIC DNA]</scope>
    <source>
        <strain evidence="9 10">L51</strain>
    </source>
</reference>
<evidence type="ECO:0000313" key="9">
    <source>
        <dbReference type="EMBL" id="KAL0086490.1"/>
    </source>
</evidence>
<evidence type="ECO:0000313" key="10">
    <source>
        <dbReference type="Proteomes" id="UP001448207"/>
    </source>
</evidence>
<dbReference type="Pfam" id="PF16016">
    <property type="entry name" value="VASt"/>
    <property type="match status" value="1"/>
</dbReference>
<comment type="caution">
    <text evidence="9">The sequence shown here is derived from an EMBL/GenBank/DDBJ whole genome shotgun (WGS) entry which is preliminary data.</text>
</comment>
<evidence type="ECO:0000259" key="7">
    <source>
        <dbReference type="PROSITE" id="PS50003"/>
    </source>
</evidence>
<dbReference type="InterPro" id="IPR031968">
    <property type="entry name" value="VASt"/>
</dbReference>
<dbReference type="Gene3D" id="2.30.29.30">
    <property type="entry name" value="Pleckstrin-homology domain (PH domain)/Phosphotyrosine-binding domain (PTB)"/>
    <property type="match status" value="1"/>
</dbReference>
<dbReference type="SMART" id="SM00233">
    <property type="entry name" value="PH"/>
    <property type="match status" value="1"/>
</dbReference>